<evidence type="ECO:0000313" key="5">
    <source>
        <dbReference type="EMBL" id="PIC48883.1"/>
    </source>
</evidence>
<proteinExistence type="predicted"/>
<sequence length="416" mass="47390">MATNEEDNMGISTEPEYTVPLENNRVTAETGEITGTGGTSNADLLEEIQEMRAELIAATEEVKKNQKDTLQELESKIEDIKKVMSEKLQSIEALNSKMSSDIPQKSDNTTNGASEKKFKLKHVFENVSEFEENVKNISGKENHFNVNWYIMSRRLNGHLGCFIFCEPIAPSDKWSIRTKLEYKVVGSLQHAVIRTSEHCYQKSTGWGYAKFLEWEEVKKWYLLDGNLTVEAKVTIIETTGLGTKKIRTFDESQKDVSDVILVVGDTKFYVLKMFLASQSSVFKTLLFGDFKESEQSEVKLNGIDPEYFHYFLEVLYGESAIDEANVEDITLLADMYDAQTAIRRCEEFLLKESKKTLEKKLEIATLYNLENLKEKCKSEIEAVQNAVPKDCDHQATVVPKDSKVSKKNPLRKLLCF</sequence>
<dbReference type="SMART" id="SM00061">
    <property type="entry name" value="MATH"/>
    <property type="match status" value="1"/>
</dbReference>
<evidence type="ECO:0000256" key="2">
    <source>
        <dbReference type="SAM" id="MobiDB-lite"/>
    </source>
</evidence>
<comment type="caution">
    <text evidence="5">The sequence shown here is derived from an EMBL/GenBank/DDBJ whole genome shotgun (WGS) entry which is preliminary data.</text>
</comment>
<dbReference type="PROSITE" id="PS50097">
    <property type="entry name" value="BTB"/>
    <property type="match status" value="1"/>
</dbReference>
<dbReference type="CDD" id="cd00121">
    <property type="entry name" value="MATH"/>
    <property type="match status" value="1"/>
</dbReference>
<feature type="domain" description="BTB" evidence="3">
    <location>
        <begin position="257"/>
        <end position="316"/>
    </location>
</feature>
<dbReference type="SMART" id="SM00225">
    <property type="entry name" value="BTB"/>
    <property type="match status" value="1"/>
</dbReference>
<evidence type="ECO:0000259" key="4">
    <source>
        <dbReference type="PROSITE" id="PS50144"/>
    </source>
</evidence>
<dbReference type="OrthoDB" id="6359943at2759"/>
<evidence type="ECO:0000313" key="6">
    <source>
        <dbReference type="Proteomes" id="UP000230233"/>
    </source>
</evidence>
<dbReference type="CDD" id="cd18186">
    <property type="entry name" value="BTB_POZ_ZBTB_KLHL-like"/>
    <property type="match status" value="1"/>
</dbReference>
<evidence type="ECO:0008006" key="7">
    <source>
        <dbReference type="Google" id="ProtNLM"/>
    </source>
</evidence>
<dbReference type="InterPro" id="IPR002083">
    <property type="entry name" value="MATH/TRAF_dom"/>
</dbReference>
<keyword evidence="6" id="KW-1185">Reference proteome</keyword>
<dbReference type="SUPFAM" id="SSF54695">
    <property type="entry name" value="POZ domain"/>
    <property type="match status" value="1"/>
</dbReference>
<dbReference type="Gene3D" id="2.60.210.10">
    <property type="entry name" value="Apoptosis, Tumor Necrosis Factor Receptor Associated Protein 2, Chain A"/>
    <property type="match status" value="1"/>
</dbReference>
<reference evidence="6" key="1">
    <citation type="submission" date="2017-10" db="EMBL/GenBank/DDBJ databases">
        <title>Rapid genome shrinkage in a self-fertile nematode reveals novel sperm competition proteins.</title>
        <authorList>
            <person name="Yin D."/>
            <person name="Schwarz E.M."/>
            <person name="Thomas C.G."/>
            <person name="Felde R.L."/>
            <person name="Korf I.F."/>
            <person name="Cutter A.D."/>
            <person name="Schartner C.M."/>
            <person name="Ralston E.J."/>
            <person name="Meyer B.J."/>
            <person name="Haag E.S."/>
        </authorList>
    </citation>
    <scope>NUCLEOTIDE SEQUENCE [LARGE SCALE GENOMIC DNA]</scope>
    <source>
        <strain evidence="6">JU1422</strain>
    </source>
</reference>
<keyword evidence="1" id="KW-0175">Coiled coil</keyword>
<gene>
    <name evidence="5" type="primary">Cnig_chr_II.g7698</name>
    <name evidence="5" type="ORF">B9Z55_007698</name>
</gene>
<feature type="region of interest" description="Disordered" evidence="2">
    <location>
        <begin position="1"/>
        <end position="23"/>
    </location>
</feature>
<accession>A0A2G5VAS7</accession>
<dbReference type="Pfam" id="PF00651">
    <property type="entry name" value="BTB"/>
    <property type="match status" value="1"/>
</dbReference>
<protein>
    <recommendedName>
        <fullName evidence="7">BTB domain-containing protein</fullName>
    </recommendedName>
</protein>
<dbReference type="InterPro" id="IPR052664">
    <property type="entry name" value="BTB-MATH_domain_protein"/>
</dbReference>
<dbReference type="EMBL" id="PDUG01000002">
    <property type="protein sequence ID" value="PIC48883.1"/>
    <property type="molecule type" value="Genomic_DNA"/>
</dbReference>
<dbReference type="Proteomes" id="UP000230233">
    <property type="component" value="Chromosome II"/>
</dbReference>
<organism evidence="5 6">
    <name type="scientific">Caenorhabditis nigoni</name>
    <dbReference type="NCBI Taxonomy" id="1611254"/>
    <lineage>
        <taxon>Eukaryota</taxon>
        <taxon>Metazoa</taxon>
        <taxon>Ecdysozoa</taxon>
        <taxon>Nematoda</taxon>
        <taxon>Chromadorea</taxon>
        <taxon>Rhabditida</taxon>
        <taxon>Rhabditina</taxon>
        <taxon>Rhabditomorpha</taxon>
        <taxon>Rhabditoidea</taxon>
        <taxon>Rhabditidae</taxon>
        <taxon>Peloderinae</taxon>
        <taxon>Caenorhabditis</taxon>
    </lineage>
</organism>
<dbReference type="InterPro" id="IPR011333">
    <property type="entry name" value="SKP1/BTB/POZ_sf"/>
</dbReference>
<dbReference type="PANTHER" id="PTHR22743:SF165">
    <property type="entry name" value="BTB AND MATH DOMAIN CONTAINING-RELATED"/>
    <property type="match status" value="1"/>
</dbReference>
<dbReference type="Gene3D" id="3.30.710.10">
    <property type="entry name" value="Potassium Channel Kv1.1, Chain A"/>
    <property type="match status" value="1"/>
</dbReference>
<dbReference type="InterPro" id="IPR000210">
    <property type="entry name" value="BTB/POZ_dom"/>
</dbReference>
<feature type="coiled-coil region" evidence="1">
    <location>
        <begin position="41"/>
        <end position="90"/>
    </location>
</feature>
<dbReference type="PANTHER" id="PTHR22743">
    <property type="entry name" value="MEPRIN/TRAF-LIKE MATH FAMILY-C.ELEGANS"/>
    <property type="match status" value="1"/>
</dbReference>
<dbReference type="SUPFAM" id="SSF49599">
    <property type="entry name" value="TRAF domain-like"/>
    <property type="match status" value="1"/>
</dbReference>
<name>A0A2G5VAS7_9PELO</name>
<dbReference type="AlphaFoldDB" id="A0A2G5VAS7"/>
<dbReference type="Pfam" id="PF00917">
    <property type="entry name" value="MATH"/>
    <property type="match status" value="1"/>
</dbReference>
<evidence type="ECO:0000259" key="3">
    <source>
        <dbReference type="PROSITE" id="PS50097"/>
    </source>
</evidence>
<dbReference type="PROSITE" id="PS50144">
    <property type="entry name" value="MATH"/>
    <property type="match status" value="1"/>
</dbReference>
<evidence type="ECO:0000256" key="1">
    <source>
        <dbReference type="SAM" id="Coils"/>
    </source>
</evidence>
<feature type="domain" description="MATH" evidence="4">
    <location>
        <begin position="117"/>
        <end position="233"/>
    </location>
</feature>
<dbReference type="InterPro" id="IPR008974">
    <property type="entry name" value="TRAF-like"/>
</dbReference>